<proteinExistence type="predicted"/>
<gene>
    <name evidence="2" type="ORF">SGM_6175</name>
</gene>
<dbReference type="Proteomes" id="UP000003022">
    <property type="component" value="Unassembled WGS sequence"/>
</dbReference>
<sequence length="90" mass="8755">MGGGRDGCGRQRPGLPVGAAGPQVEGDLAGQDDGAGRGGQQQAPVEQGAQPGRGVGGDLAVGGVPTGAGRGRRGSRRGPRRAGRTCGRGR</sequence>
<evidence type="ECO:0000313" key="2">
    <source>
        <dbReference type="EMBL" id="EGG43834.1"/>
    </source>
</evidence>
<feature type="region of interest" description="Disordered" evidence="1">
    <location>
        <begin position="1"/>
        <end position="90"/>
    </location>
</feature>
<feature type="compositionally biased region" description="Basic residues" evidence="1">
    <location>
        <begin position="70"/>
        <end position="90"/>
    </location>
</feature>
<dbReference type="STRING" id="996637.SGM_6175"/>
<protein>
    <submittedName>
        <fullName evidence="2">Uncharacterized protein</fullName>
    </submittedName>
</protein>
<accession>F3NSR1</accession>
<feature type="compositionally biased region" description="Gly residues" evidence="1">
    <location>
        <begin position="51"/>
        <end position="69"/>
    </location>
</feature>
<name>F3NSR1_9ACTN</name>
<evidence type="ECO:0000313" key="3">
    <source>
        <dbReference type="Proteomes" id="UP000003022"/>
    </source>
</evidence>
<comment type="caution">
    <text evidence="2">The sequence shown here is derived from an EMBL/GenBank/DDBJ whole genome shotgun (WGS) entry which is preliminary data.</text>
</comment>
<evidence type="ECO:0000256" key="1">
    <source>
        <dbReference type="SAM" id="MobiDB-lite"/>
    </source>
</evidence>
<dbReference type="AlphaFoldDB" id="F3NSR1"/>
<dbReference type="EMBL" id="AEYX01000045">
    <property type="protein sequence ID" value="EGG43834.1"/>
    <property type="molecule type" value="Genomic_DNA"/>
</dbReference>
<organism evidence="2 3">
    <name type="scientific">Streptomyces griseoaurantiacus M045</name>
    <dbReference type="NCBI Taxonomy" id="996637"/>
    <lineage>
        <taxon>Bacteria</taxon>
        <taxon>Bacillati</taxon>
        <taxon>Actinomycetota</taxon>
        <taxon>Actinomycetes</taxon>
        <taxon>Kitasatosporales</taxon>
        <taxon>Streptomycetaceae</taxon>
        <taxon>Streptomyces</taxon>
        <taxon>Streptomyces aurantiacus group</taxon>
    </lineage>
</organism>
<keyword evidence="3" id="KW-1185">Reference proteome</keyword>
<reference evidence="2 3" key="1">
    <citation type="journal article" date="2011" name="J. Bacteriol.">
        <title>Draft genome sequence of the marine bacterium Streptomyces griseoaurantiacus M045, which produces novel manumycin-type antibiotics with a pABA core component.</title>
        <authorList>
            <person name="Li F."/>
            <person name="Jiang P."/>
            <person name="Zheng H."/>
            <person name="Wang S."/>
            <person name="Zhao G."/>
            <person name="Qin S."/>
            <person name="Liu Z."/>
        </authorList>
    </citation>
    <scope>NUCLEOTIDE SEQUENCE [LARGE SCALE GENOMIC DNA]</scope>
    <source>
        <strain evidence="2 3">M045</strain>
    </source>
</reference>